<keyword evidence="2" id="KW-0732">Signal</keyword>
<dbReference type="InterPro" id="IPR007969">
    <property type="entry name" value="DUF732"/>
</dbReference>
<feature type="domain" description="DUF732" evidence="3">
    <location>
        <begin position="101"/>
        <end position="180"/>
    </location>
</feature>
<evidence type="ECO:0000256" key="2">
    <source>
        <dbReference type="SAM" id="SignalP"/>
    </source>
</evidence>
<reference evidence="4" key="1">
    <citation type="submission" date="2009-01" db="EMBL/GenBank/DDBJ databases">
        <title>Complete sequence of plasmid1 of Arthrobacter chlorophenolicus A6.</title>
        <authorList>
            <consortium name="US DOE Joint Genome Institute"/>
            <person name="Lucas S."/>
            <person name="Copeland A."/>
            <person name="Lapidus A."/>
            <person name="Glavina del Rio T."/>
            <person name="Tice H."/>
            <person name="Bruce D."/>
            <person name="Goodwin L."/>
            <person name="Pitluck S."/>
            <person name="Goltsman E."/>
            <person name="Clum A."/>
            <person name="Larimer F."/>
            <person name="Land M."/>
            <person name="Hauser L."/>
            <person name="Kyrpides N."/>
            <person name="Mikhailova N."/>
            <person name="Jansson J."/>
            <person name="Richardson P."/>
        </authorList>
    </citation>
    <scope>NUCLEOTIDE SEQUENCE [LARGE SCALE GENOMIC DNA]</scope>
    <source>
        <strain evidence="4">A6</strain>
        <plasmid evidence="4">pACHL01</plasmid>
    </source>
</reference>
<dbReference type="AlphaFoldDB" id="B8HHP4"/>
<dbReference type="Pfam" id="PF05305">
    <property type="entry name" value="DUF732"/>
    <property type="match status" value="1"/>
</dbReference>
<evidence type="ECO:0000313" key="5">
    <source>
        <dbReference type="Proteomes" id="UP000002505"/>
    </source>
</evidence>
<keyword evidence="4" id="KW-0614">Plasmid</keyword>
<dbReference type="Proteomes" id="UP000002505">
    <property type="component" value="Plasmid pACHL01"/>
</dbReference>
<geneLocation type="plasmid" evidence="4 5">
    <name>pACHL01</name>
</geneLocation>
<protein>
    <recommendedName>
        <fullName evidence="3">DUF732 domain-containing protein</fullName>
    </recommendedName>
</protein>
<evidence type="ECO:0000256" key="1">
    <source>
        <dbReference type="SAM" id="MobiDB-lite"/>
    </source>
</evidence>
<feature type="compositionally biased region" description="Polar residues" evidence="1">
    <location>
        <begin position="45"/>
        <end position="54"/>
    </location>
</feature>
<name>B8HHP4_PSECP</name>
<dbReference type="EMBL" id="CP001342">
    <property type="protein sequence ID" value="ACL41941.1"/>
    <property type="molecule type" value="Genomic_DNA"/>
</dbReference>
<feature type="compositionally biased region" description="Low complexity" evidence="1">
    <location>
        <begin position="70"/>
        <end position="88"/>
    </location>
</feature>
<organism evidence="4 5">
    <name type="scientific">Pseudarthrobacter chlorophenolicus (strain ATCC 700700 / DSM 12829 / CIP 107037 / JCM 12360 / KCTC 9906 / NCIMB 13794 / A6)</name>
    <name type="common">Arthrobacter chlorophenolicus</name>
    <dbReference type="NCBI Taxonomy" id="452863"/>
    <lineage>
        <taxon>Bacteria</taxon>
        <taxon>Bacillati</taxon>
        <taxon>Actinomycetota</taxon>
        <taxon>Actinomycetes</taxon>
        <taxon>Micrococcales</taxon>
        <taxon>Micrococcaceae</taxon>
        <taxon>Pseudarthrobacter</taxon>
    </lineage>
</organism>
<dbReference type="HOGENOM" id="CLU_1412610_0_0_11"/>
<feature type="chain" id="PRO_5002873478" description="DUF732 domain-containing protein" evidence="2">
    <location>
        <begin position="40"/>
        <end position="192"/>
    </location>
</feature>
<feature type="signal peptide" evidence="2">
    <location>
        <begin position="1"/>
        <end position="39"/>
    </location>
</feature>
<keyword evidence="5" id="KW-1185">Reference proteome</keyword>
<gene>
    <name evidence="4" type="ordered locus">Achl_3990</name>
</gene>
<evidence type="ECO:0000259" key="3">
    <source>
        <dbReference type="Pfam" id="PF05305"/>
    </source>
</evidence>
<evidence type="ECO:0000313" key="4">
    <source>
        <dbReference type="EMBL" id="ACL41941.1"/>
    </source>
</evidence>
<dbReference type="KEGG" id="ach:Achl_3990"/>
<sequence length="192" mass="20194">MFPGDTPAKFKDDMKKLATLSLAAAAIAMTAGCSILPQAAPSPTVTVTAESTPSAPARAEAGLDSTAGRSETSNGSTDTEGSTDTTSSKTMWDYQDGKVSDQSFVAHIRENTTTLAPYDDDMMIVLAQNICADVANGTTKSEIVEHQESLANSVQTGELTKEMGRDVAYLVVTGAENYCPALSDELMDILRS</sequence>
<feature type="region of interest" description="Disordered" evidence="1">
    <location>
        <begin position="45"/>
        <end position="93"/>
    </location>
</feature>
<accession>B8HHP4</accession>
<proteinExistence type="predicted"/>